<sequence>MTTDPRALQLAKNMHRLAREKATKLPEWKDLPLSEREKATTEARLWLRAAVEAGIAPLADGPADCSQPAVPRPVAGEERPTTAEAAAELGITPTAYRAASHRAAVDRIRAAAKGLYAGAGVRVLAALDAVEEQQADEEPITGPQDCGHDDYHDGHPWHEKPHIWCPGHSYNDDTAVAQPGKEA</sequence>
<reference evidence="2 3" key="1">
    <citation type="journal article" date="2011" name="Plasmid">
        <title>Streptomyces turgidiscabies Car8 contains a modular pathogenicity island that shares virulence genes with other actinobacterial plant pathogens.</title>
        <authorList>
            <person name="Huguet-Tapia J.C."/>
            <person name="Badger J.H."/>
            <person name="Loria R."/>
            <person name="Pettis G.S."/>
        </authorList>
    </citation>
    <scope>NUCLEOTIDE SEQUENCE [LARGE SCALE GENOMIC DNA]</scope>
    <source>
        <strain evidence="2 3">Car8</strain>
    </source>
</reference>
<evidence type="ECO:0000313" key="2">
    <source>
        <dbReference type="EMBL" id="ELP65729.1"/>
    </source>
</evidence>
<dbReference type="GeneID" id="97407254"/>
<proteinExistence type="predicted"/>
<name>L7F3L3_STRT8</name>
<feature type="region of interest" description="Disordered" evidence="1">
    <location>
        <begin position="62"/>
        <end position="83"/>
    </location>
</feature>
<evidence type="ECO:0000256" key="1">
    <source>
        <dbReference type="SAM" id="MobiDB-lite"/>
    </source>
</evidence>
<evidence type="ECO:0000313" key="3">
    <source>
        <dbReference type="Proteomes" id="UP000010931"/>
    </source>
</evidence>
<dbReference type="PATRIC" id="fig|698760.3.peg.5110"/>
<comment type="caution">
    <text evidence="2">The sequence shown here is derived from an EMBL/GenBank/DDBJ whole genome shotgun (WGS) entry which is preliminary data.</text>
</comment>
<dbReference type="Proteomes" id="UP000010931">
    <property type="component" value="Unassembled WGS sequence"/>
</dbReference>
<feature type="region of interest" description="Disordered" evidence="1">
    <location>
        <begin position="134"/>
        <end position="154"/>
    </location>
</feature>
<dbReference type="RefSeq" id="WP_006378654.1">
    <property type="nucleotide sequence ID" value="NZ_AEJB01000361.1"/>
</dbReference>
<protein>
    <submittedName>
        <fullName evidence="2">Uncharacterized protein</fullName>
    </submittedName>
</protein>
<accession>L7F3L3</accession>
<organism evidence="2 3">
    <name type="scientific">Streptomyces turgidiscabies (strain Car8)</name>
    <dbReference type="NCBI Taxonomy" id="698760"/>
    <lineage>
        <taxon>Bacteria</taxon>
        <taxon>Bacillati</taxon>
        <taxon>Actinomycetota</taxon>
        <taxon>Actinomycetes</taxon>
        <taxon>Kitasatosporales</taxon>
        <taxon>Streptomycetaceae</taxon>
        <taxon>Streptomyces</taxon>
    </lineage>
</organism>
<dbReference type="AlphaFoldDB" id="L7F3L3"/>
<keyword evidence="3" id="KW-1185">Reference proteome</keyword>
<dbReference type="EMBL" id="AEJB01000361">
    <property type="protein sequence ID" value="ELP65729.1"/>
    <property type="molecule type" value="Genomic_DNA"/>
</dbReference>
<gene>
    <name evidence="2" type="ORF">STRTUCAR8_01570</name>
</gene>